<dbReference type="Proteomes" id="UP001175211">
    <property type="component" value="Unassembled WGS sequence"/>
</dbReference>
<gene>
    <name evidence="2" type="ORF">EV420DRAFT_1549520</name>
</gene>
<protein>
    <submittedName>
        <fullName evidence="2">Uncharacterized protein</fullName>
    </submittedName>
</protein>
<feature type="compositionally biased region" description="Basic residues" evidence="1">
    <location>
        <begin position="42"/>
        <end position="54"/>
    </location>
</feature>
<name>A0AA39KCE3_ARMTA</name>
<feature type="compositionally biased region" description="Low complexity" evidence="1">
    <location>
        <begin position="116"/>
        <end position="128"/>
    </location>
</feature>
<feature type="compositionally biased region" description="Polar residues" evidence="1">
    <location>
        <begin position="58"/>
        <end position="77"/>
    </location>
</feature>
<dbReference type="GeneID" id="85356970"/>
<dbReference type="AlphaFoldDB" id="A0AA39KCE3"/>
<feature type="compositionally biased region" description="Polar residues" evidence="1">
    <location>
        <begin position="1"/>
        <end position="10"/>
    </location>
</feature>
<comment type="caution">
    <text evidence="2">The sequence shown here is derived from an EMBL/GenBank/DDBJ whole genome shotgun (WGS) entry which is preliminary data.</text>
</comment>
<dbReference type="EMBL" id="JAUEPS010000022">
    <property type="protein sequence ID" value="KAK0457239.1"/>
    <property type="molecule type" value="Genomic_DNA"/>
</dbReference>
<feature type="compositionally biased region" description="Basic and acidic residues" evidence="1">
    <location>
        <begin position="12"/>
        <end position="28"/>
    </location>
</feature>
<reference evidence="2" key="1">
    <citation type="submission" date="2023-06" db="EMBL/GenBank/DDBJ databases">
        <authorList>
            <consortium name="Lawrence Berkeley National Laboratory"/>
            <person name="Ahrendt S."/>
            <person name="Sahu N."/>
            <person name="Indic B."/>
            <person name="Wong-Bajracharya J."/>
            <person name="Merenyi Z."/>
            <person name="Ke H.-M."/>
            <person name="Monk M."/>
            <person name="Kocsube S."/>
            <person name="Drula E."/>
            <person name="Lipzen A."/>
            <person name="Balint B."/>
            <person name="Henrissat B."/>
            <person name="Andreopoulos B."/>
            <person name="Martin F.M."/>
            <person name="Harder C.B."/>
            <person name="Rigling D."/>
            <person name="Ford K.L."/>
            <person name="Foster G.D."/>
            <person name="Pangilinan J."/>
            <person name="Papanicolaou A."/>
            <person name="Barry K."/>
            <person name="LaButti K."/>
            <person name="Viragh M."/>
            <person name="Koriabine M."/>
            <person name="Yan M."/>
            <person name="Riley R."/>
            <person name="Champramary S."/>
            <person name="Plett K.L."/>
            <person name="Tsai I.J."/>
            <person name="Slot J."/>
            <person name="Sipos G."/>
            <person name="Plett J."/>
            <person name="Nagy L.G."/>
            <person name="Grigoriev I.V."/>
        </authorList>
    </citation>
    <scope>NUCLEOTIDE SEQUENCE</scope>
    <source>
        <strain evidence="2">CCBAS 213</strain>
    </source>
</reference>
<evidence type="ECO:0000313" key="2">
    <source>
        <dbReference type="EMBL" id="KAK0457239.1"/>
    </source>
</evidence>
<accession>A0AA39KCE3</accession>
<dbReference type="RefSeq" id="XP_060329554.1">
    <property type="nucleotide sequence ID" value="XM_060473422.1"/>
</dbReference>
<proteinExistence type="predicted"/>
<sequence>MRTRQNTKNTNKQKDGPDPKLGEKRVAFEEPANDTDVEPEGHKKRKSRGAKKQKVTVAVSSMQKVTETSTNSGNAPRTAQGDIVNIQTAQPQPDKANQGPFKNVRERPRPRPAYKQTTTTGQTVTTGQISAVPGPSTLQVPGPPALQDGEMDPFYGSPYEFQDLPGGGYLEVNSDDEHLTQTGPVLNHVAWGNAEYANIGRYSGILASDNIFSRQWDHHT</sequence>
<feature type="region of interest" description="Disordered" evidence="1">
    <location>
        <begin position="1"/>
        <end position="136"/>
    </location>
</feature>
<keyword evidence="3" id="KW-1185">Reference proteome</keyword>
<evidence type="ECO:0000256" key="1">
    <source>
        <dbReference type="SAM" id="MobiDB-lite"/>
    </source>
</evidence>
<organism evidence="2 3">
    <name type="scientific">Armillaria tabescens</name>
    <name type="common">Ringless honey mushroom</name>
    <name type="synonym">Agaricus tabescens</name>
    <dbReference type="NCBI Taxonomy" id="1929756"/>
    <lineage>
        <taxon>Eukaryota</taxon>
        <taxon>Fungi</taxon>
        <taxon>Dikarya</taxon>
        <taxon>Basidiomycota</taxon>
        <taxon>Agaricomycotina</taxon>
        <taxon>Agaricomycetes</taxon>
        <taxon>Agaricomycetidae</taxon>
        <taxon>Agaricales</taxon>
        <taxon>Marasmiineae</taxon>
        <taxon>Physalacriaceae</taxon>
        <taxon>Desarmillaria</taxon>
    </lineage>
</organism>
<evidence type="ECO:0000313" key="3">
    <source>
        <dbReference type="Proteomes" id="UP001175211"/>
    </source>
</evidence>